<keyword evidence="9" id="KW-0133">Cell shape</keyword>
<evidence type="ECO:0000256" key="4">
    <source>
        <dbReference type="ARBA" id="ARBA00022519"/>
    </source>
</evidence>
<sequence length="621" mass="70134">MNTRITIFFVMFVLFWVVLLVRIFDLSILNQKFFQEQAENNILREEYIVPVRGQILDRYGEPLATNNVGFMLSLPPRLSLRSNLPLLEKEIEKLLVFFPQYSKEELIKNYRHKDSPYNHDYIPVIEFAEHFFIMQHYAQLAQSEILRIIPLARRYYPNLTSASHVIGYVSKANQKDIERQPIAKYTGNIGKEGLERQYDAYLQGEIGKRIVKVTALNQEMEMVSYKEAIENHDLITTLDIRIQRAMDEIFEDKNGAAIVMNAQNGEILAAGSYPEYNLNHFVGGISYENWNLLRDSPYKPLINKFINGLYPPGSVIKMGMGLALLEYAGISETTEIKTPAFIELGGRKFRDWKKEGHGSADLYKALKRSVDVYFYILSLRTDFENIAKVLQTMGLGKKTGVDLPNEFTGIVPSPSLKKARFKQDWYSGDNVVSSIGQGLFLTTPLQIANYTALIASGKLPIPHFAKKKMEEEMVYYPRDVLSDFQKSKLNVLREGMRQVCSEAGGTANLATRESKAYLACKTGTAQVVGISQADKDRIKEKDMDYFHRSQAWITGFLPADNPSYVITVMVEHGGSGSGAGGPVLAKLSNVLVDLGYVQSRKGVKTPKVVNLADSNFEAEAE</sequence>
<dbReference type="Pfam" id="PF00905">
    <property type="entry name" value="Transpeptidase"/>
    <property type="match status" value="1"/>
</dbReference>
<evidence type="ECO:0000256" key="9">
    <source>
        <dbReference type="ARBA" id="ARBA00022960"/>
    </source>
</evidence>
<evidence type="ECO:0000256" key="12">
    <source>
        <dbReference type="ARBA" id="ARBA00023136"/>
    </source>
</evidence>
<dbReference type="InterPro" id="IPR001460">
    <property type="entry name" value="PCN-bd_Tpept"/>
</dbReference>
<gene>
    <name evidence="17" type="primary">mrdA</name>
    <name evidence="17" type="ORF">CQA43_02370</name>
</gene>
<dbReference type="PANTHER" id="PTHR30627:SF2">
    <property type="entry name" value="PEPTIDOGLYCAN D,D-TRANSPEPTIDASE MRDA"/>
    <property type="match status" value="1"/>
</dbReference>
<dbReference type="InterPro" id="IPR050515">
    <property type="entry name" value="Beta-lactam/transpept"/>
</dbReference>
<evidence type="ECO:0000256" key="8">
    <source>
        <dbReference type="ARBA" id="ARBA00022801"/>
    </source>
</evidence>
<feature type="transmembrane region" description="Helical" evidence="14">
    <location>
        <begin position="7"/>
        <end position="24"/>
    </location>
</feature>
<dbReference type="EMBL" id="NXLS01000002">
    <property type="protein sequence ID" value="RDU63690.1"/>
    <property type="molecule type" value="Genomic_DNA"/>
</dbReference>
<dbReference type="InterPro" id="IPR005311">
    <property type="entry name" value="PBP_dimer"/>
</dbReference>
<dbReference type="GeneID" id="82535129"/>
<evidence type="ECO:0000256" key="3">
    <source>
        <dbReference type="ARBA" id="ARBA00022475"/>
    </source>
</evidence>
<evidence type="ECO:0000313" key="18">
    <source>
        <dbReference type="Proteomes" id="UP000256650"/>
    </source>
</evidence>
<keyword evidence="10" id="KW-0573">Peptidoglycan synthesis</keyword>
<dbReference type="InterPro" id="IPR036138">
    <property type="entry name" value="PBP_dimer_sf"/>
</dbReference>
<dbReference type="GO" id="GO:0008658">
    <property type="term" value="F:penicillin binding"/>
    <property type="evidence" value="ECO:0007669"/>
    <property type="project" value="InterPro"/>
</dbReference>
<comment type="caution">
    <text evidence="17">The sequence shown here is derived from an EMBL/GenBank/DDBJ whole genome shotgun (WGS) entry which is preliminary data.</text>
</comment>
<dbReference type="Gene3D" id="3.40.710.10">
    <property type="entry name" value="DD-peptidase/beta-lactamase superfamily"/>
    <property type="match status" value="1"/>
</dbReference>
<keyword evidence="6" id="KW-0645">Protease</keyword>
<dbReference type="RefSeq" id="WP_115551021.1">
    <property type="nucleotide sequence ID" value="NZ_CAONBV010000105.1"/>
</dbReference>
<evidence type="ECO:0000256" key="14">
    <source>
        <dbReference type="SAM" id="Phobius"/>
    </source>
</evidence>
<dbReference type="GO" id="GO:0005886">
    <property type="term" value="C:plasma membrane"/>
    <property type="evidence" value="ECO:0007669"/>
    <property type="project" value="UniProtKB-SubCell"/>
</dbReference>
<proteinExistence type="predicted"/>
<keyword evidence="18" id="KW-1185">Reference proteome</keyword>
<dbReference type="FunFam" id="3.40.710.10:FF:000024">
    <property type="entry name" value="Penicillin-binding protein 2"/>
    <property type="match status" value="1"/>
</dbReference>
<evidence type="ECO:0000256" key="6">
    <source>
        <dbReference type="ARBA" id="ARBA00022670"/>
    </source>
</evidence>
<organism evidence="17 18">
    <name type="scientific">Helicobacter ganmani</name>
    <dbReference type="NCBI Taxonomy" id="60246"/>
    <lineage>
        <taxon>Bacteria</taxon>
        <taxon>Pseudomonadati</taxon>
        <taxon>Campylobacterota</taxon>
        <taxon>Epsilonproteobacteria</taxon>
        <taxon>Campylobacterales</taxon>
        <taxon>Helicobacteraceae</taxon>
        <taxon>Helicobacter</taxon>
    </lineage>
</organism>
<keyword evidence="7 14" id="KW-0812">Transmembrane</keyword>
<dbReference type="AlphaFoldDB" id="A0A3D8IEZ1"/>
<reference evidence="17 18" key="1">
    <citation type="submission" date="2018-04" db="EMBL/GenBank/DDBJ databases">
        <title>Novel Campyloabacter and Helicobacter Species and Strains.</title>
        <authorList>
            <person name="Mannion A.J."/>
            <person name="Shen Z."/>
            <person name="Fox J.G."/>
        </authorList>
    </citation>
    <scope>NUCLEOTIDE SEQUENCE [LARGE SCALE GENOMIC DNA]</scope>
    <source>
        <strain evidence="17 18">MIT 99-5101</strain>
    </source>
</reference>
<keyword evidence="13" id="KW-0961">Cell wall biogenesis/degradation</keyword>
<dbReference type="InterPro" id="IPR017790">
    <property type="entry name" value="Penicillin-binding_protein_2"/>
</dbReference>
<keyword evidence="4" id="KW-0997">Cell inner membrane</keyword>
<name>A0A3D8IEZ1_9HELI</name>
<dbReference type="NCBIfam" id="TIGR03423">
    <property type="entry name" value="pbp2_mrdA"/>
    <property type="match status" value="1"/>
</dbReference>
<evidence type="ECO:0000256" key="2">
    <source>
        <dbReference type="ARBA" id="ARBA00004236"/>
    </source>
</evidence>
<keyword evidence="12 14" id="KW-0472">Membrane</keyword>
<dbReference type="GO" id="GO:0009002">
    <property type="term" value="F:serine-type D-Ala-D-Ala carboxypeptidase activity"/>
    <property type="evidence" value="ECO:0007669"/>
    <property type="project" value="InterPro"/>
</dbReference>
<evidence type="ECO:0000256" key="7">
    <source>
        <dbReference type="ARBA" id="ARBA00022692"/>
    </source>
</evidence>
<dbReference type="Gene3D" id="3.90.1310.10">
    <property type="entry name" value="Penicillin-binding protein 2a (Domain 2)"/>
    <property type="match status" value="1"/>
</dbReference>
<dbReference type="GO" id="GO:0009252">
    <property type="term" value="P:peptidoglycan biosynthetic process"/>
    <property type="evidence" value="ECO:0007669"/>
    <property type="project" value="UniProtKB-KW"/>
</dbReference>
<accession>A0A3D8IEZ1</accession>
<dbReference type="InterPro" id="IPR012338">
    <property type="entry name" value="Beta-lactam/transpept-like"/>
</dbReference>
<feature type="domain" description="Penicillin-binding protein dimerisation" evidence="16">
    <location>
        <begin position="48"/>
        <end position="221"/>
    </location>
</feature>
<evidence type="ECO:0000313" key="17">
    <source>
        <dbReference type="EMBL" id="RDU63690.1"/>
    </source>
</evidence>
<evidence type="ECO:0000256" key="5">
    <source>
        <dbReference type="ARBA" id="ARBA00022645"/>
    </source>
</evidence>
<keyword evidence="5" id="KW-0121">Carboxypeptidase</keyword>
<evidence type="ECO:0000259" key="15">
    <source>
        <dbReference type="Pfam" id="PF00905"/>
    </source>
</evidence>
<comment type="subcellular location">
    <subcellularLocation>
        <location evidence="2">Cell membrane</location>
    </subcellularLocation>
    <subcellularLocation>
        <location evidence="1">Membrane</location>
        <topology evidence="1">Single-pass membrane protein</topology>
    </subcellularLocation>
</comment>
<dbReference type="GO" id="GO:0071972">
    <property type="term" value="F:peptidoglycan L,D-transpeptidase activity"/>
    <property type="evidence" value="ECO:0007669"/>
    <property type="project" value="TreeGrafter"/>
</dbReference>
<dbReference type="Gene3D" id="3.30.1390.30">
    <property type="entry name" value="Penicillin-binding protein 2a, domain 3"/>
    <property type="match status" value="1"/>
</dbReference>
<dbReference type="SUPFAM" id="SSF56601">
    <property type="entry name" value="beta-lactamase/transpeptidase-like"/>
    <property type="match status" value="1"/>
</dbReference>
<evidence type="ECO:0000256" key="10">
    <source>
        <dbReference type="ARBA" id="ARBA00022984"/>
    </source>
</evidence>
<feature type="domain" description="Penicillin-binding protein transpeptidase" evidence="15">
    <location>
        <begin position="255"/>
        <end position="587"/>
    </location>
</feature>
<evidence type="ECO:0000256" key="11">
    <source>
        <dbReference type="ARBA" id="ARBA00022989"/>
    </source>
</evidence>
<keyword evidence="3" id="KW-1003">Cell membrane</keyword>
<evidence type="ECO:0000256" key="13">
    <source>
        <dbReference type="ARBA" id="ARBA00023316"/>
    </source>
</evidence>
<dbReference type="SUPFAM" id="SSF56519">
    <property type="entry name" value="Penicillin binding protein dimerisation domain"/>
    <property type="match status" value="1"/>
</dbReference>
<keyword evidence="11 14" id="KW-1133">Transmembrane helix</keyword>
<dbReference type="Proteomes" id="UP000256650">
    <property type="component" value="Unassembled WGS sequence"/>
</dbReference>
<keyword evidence="8" id="KW-0378">Hydrolase</keyword>
<evidence type="ECO:0000259" key="16">
    <source>
        <dbReference type="Pfam" id="PF03717"/>
    </source>
</evidence>
<dbReference type="OrthoDB" id="9766847at2"/>
<protein>
    <submittedName>
        <fullName evidence="17">Penicillin-binding protein 2</fullName>
    </submittedName>
</protein>
<dbReference type="GO" id="GO:0071555">
    <property type="term" value="P:cell wall organization"/>
    <property type="evidence" value="ECO:0007669"/>
    <property type="project" value="UniProtKB-KW"/>
</dbReference>
<dbReference type="GO" id="GO:0006508">
    <property type="term" value="P:proteolysis"/>
    <property type="evidence" value="ECO:0007669"/>
    <property type="project" value="UniProtKB-KW"/>
</dbReference>
<dbReference type="Pfam" id="PF03717">
    <property type="entry name" value="PBP_dimer"/>
    <property type="match status" value="1"/>
</dbReference>
<dbReference type="GO" id="GO:0008360">
    <property type="term" value="P:regulation of cell shape"/>
    <property type="evidence" value="ECO:0007669"/>
    <property type="project" value="UniProtKB-KW"/>
</dbReference>
<dbReference type="PANTHER" id="PTHR30627">
    <property type="entry name" value="PEPTIDOGLYCAN D,D-TRANSPEPTIDASE"/>
    <property type="match status" value="1"/>
</dbReference>
<evidence type="ECO:0000256" key="1">
    <source>
        <dbReference type="ARBA" id="ARBA00004167"/>
    </source>
</evidence>